<protein>
    <recommendedName>
        <fullName evidence="4">Lmo0937 family membrane protein</fullName>
    </recommendedName>
</protein>
<comment type="caution">
    <text evidence="2">The sequence shown here is derived from an EMBL/GenBank/DDBJ whole genome shotgun (WGS) entry which is preliminary data.</text>
</comment>
<evidence type="ECO:0000256" key="1">
    <source>
        <dbReference type="SAM" id="Phobius"/>
    </source>
</evidence>
<keyword evidence="1" id="KW-1133">Transmembrane helix</keyword>
<accession>A0ABQ0BSJ6</accession>
<keyword evidence="3" id="KW-1185">Reference proteome</keyword>
<sequence>MTKKKKDFFKALLSLIFWLVVAYLVVTKPIHGFIIAIIGLLLFIWNKIKNKPIIKFTKK</sequence>
<dbReference type="EMBL" id="BAABZQ010000001">
    <property type="protein sequence ID" value="GAA6499512.1"/>
    <property type="molecule type" value="Genomic_DNA"/>
</dbReference>
<gene>
    <name evidence="2" type="ORF">K340107D12_23280</name>
</gene>
<organism evidence="2 3">
    <name type="scientific">Blautia parvula</name>
    <dbReference type="NCBI Taxonomy" id="2877527"/>
    <lineage>
        <taxon>Bacteria</taxon>
        <taxon>Bacillati</taxon>
        <taxon>Bacillota</taxon>
        <taxon>Clostridia</taxon>
        <taxon>Lachnospirales</taxon>
        <taxon>Lachnospiraceae</taxon>
        <taxon>Blautia</taxon>
    </lineage>
</organism>
<evidence type="ECO:0000313" key="3">
    <source>
        <dbReference type="Proteomes" id="UP001600941"/>
    </source>
</evidence>
<evidence type="ECO:0000313" key="2">
    <source>
        <dbReference type="EMBL" id="GAA6499512.1"/>
    </source>
</evidence>
<proteinExistence type="predicted"/>
<feature type="transmembrane region" description="Helical" evidence="1">
    <location>
        <begin position="30"/>
        <end position="48"/>
    </location>
</feature>
<keyword evidence="1" id="KW-0472">Membrane</keyword>
<dbReference type="Proteomes" id="UP001600941">
    <property type="component" value="Unassembled WGS sequence"/>
</dbReference>
<keyword evidence="1" id="KW-0812">Transmembrane</keyword>
<name>A0ABQ0BSJ6_9FIRM</name>
<dbReference type="RefSeq" id="WP_118594146.1">
    <property type="nucleotide sequence ID" value="NZ_AP031413.1"/>
</dbReference>
<evidence type="ECO:0008006" key="4">
    <source>
        <dbReference type="Google" id="ProtNLM"/>
    </source>
</evidence>
<reference evidence="2 3" key="1">
    <citation type="submission" date="2024-04" db="EMBL/GenBank/DDBJ databases">
        <title>Defined microbial consortia suppress multidrug-resistant proinflammatory Enterobacteriaceae via ecological control.</title>
        <authorList>
            <person name="Furuichi M."/>
            <person name="Kawaguchi T."/>
            <person name="Pust M."/>
            <person name="Yasuma K."/>
            <person name="Plichta D."/>
            <person name="Hasegawa N."/>
            <person name="Ohya T."/>
            <person name="Bhattarai S."/>
            <person name="Sasajima S."/>
            <person name="Aoto Y."/>
            <person name="Tuganbaev T."/>
            <person name="Yaginuma M."/>
            <person name="Ueda M."/>
            <person name="Okahashi N."/>
            <person name="Amafuji K."/>
            <person name="Kiridooshi Y."/>
            <person name="Sugita K."/>
            <person name="Strazar M."/>
            <person name="Skelly A."/>
            <person name="Suda W."/>
            <person name="Hattori M."/>
            <person name="Nakamoto N."/>
            <person name="Caballero S."/>
            <person name="Norman J."/>
            <person name="Olle B."/>
            <person name="Tanoue T."/>
            <person name="Arita M."/>
            <person name="Bucci V."/>
            <person name="Atarashi K."/>
            <person name="Xavier R."/>
            <person name="Honda K."/>
        </authorList>
    </citation>
    <scope>NUCLEOTIDE SEQUENCE [LARGE SCALE GENOMIC DNA]</scope>
    <source>
        <strain evidence="3">k34-0107-D12</strain>
    </source>
</reference>